<dbReference type="FunFam" id="3.40.50.300:FF:000050">
    <property type="entry name" value="DNA repair protein RadA"/>
    <property type="match status" value="1"/>
</dbReference>
<proteinExistence type="inferred from homology"/>
<keyword evidence="8 12" id="KW-0346">Stress response</keyword>
<keyword evidence="17" id="KW-1185">Reference proteome</keyword>
<evidence type="ECO:0000256" key="7">
    <source>
        <dbReference type="ARBA" id="ARBA00022840"/>
    </source>
</evidence>
<evidence type="ECO:0000256" key="6">
    <source>
        <dbReference type="ARBA" id="ARBA00022833"/>
    </source>
</evidence>
<keyword evidence="6 14" id="KW-0862">Zinc</keyword>
<dbReference type="GO" id="GO:0003684">
    <property type="term" value="F:damaged DNA binding"/>
    <property type="evidence" value="ECO:0007669"/>
    <property type="project" value="InterPro"/>
</dbReference>
<keyword evidence="10 12" id="KW-0234">DNA repair</keyword>
<dbReference type="GO" id="GO:0016787">
    <property type="term" value="F:hydrolase activity"/>
    <property type="evidence" value="ECO:0007669"/>
    <property type="project" value="UniProtKB-KW"/>
</dbReference>
<dbReference type="GO" id="GO:0005524">
    <property type="term" value="F:ATP binding"/>
    <property type="evidence" value="ECO:0007669"/>
    <property type="project" value="UniProtKB-UniRule"/>
</dbReference>
<dbReference type="InterPro" id="IPR020588">
    <property type="entry name" value="RecA_ATP-bd"/>
</dbReference>
<comment type="caution">
    <text evidence="16">The sequence shown here is derived from an EMBL/GenBank/DDBJ whole genome shotgun (WGS) entry which is preliminary data.</text>
</comment>
<evidence type="ECO:0000256" key="14">
    <source>
        <dbReference type="RuleBase" id="RU003555"/>
    </source>
</evidence>
<evidence type="ECO:0000256" key="9">
    <source>
        <dbReference type="ARBA" id="ARBA00023125"/>
    </source>
</evidence>
<evidence type="ECO:0000256" key="8">
    <source>
        <dbReference type="ARBA" id="ARBA00023016"/>
    </source>
</evidence>
<feature type="binding site" evidence="12">
    <location>
        <begin position="97"/>
        <end position="104"/>
    </location>
    <ligand>
        <name>ATP</name>
        <dbReference type="ChEBI" id="CHEBI:30616"/>
    </ligand>
</feature>
<dbReference type="GO" id="GO:0005829">
    <property type="term" value="C:cytosol"/>
    <property type="evidence" value="ECO:0007669"/>
    <property type="project" value="TreeGrafter"/>
</dbReference>
<dbReference type="Pfam" id="PF18073">
    <property type="entry name" value="Zn_ribbon_LapB"/>
    <property type="match status" value="1"/>
</dbReference>
<dbReference type="HAMAP" id="MF_01498">
    <property type="entry name" value="RadA_bact"/>
    <property type="match status" value="1"/>
</dbReference>
<reference evidence="16 17" key="1">
    <citation type="submission" date="2020-08" db="EMBL/GenBank/DDBJ databases">
        <title>Aquariorum lacteus gen. nov., sp. nov., a new member of the family Comamonadaceae, isolated from freshwater aquarium.</title>
        <authorList>
            <person name="Chun S.-J."/>
        </authorList>
    </citation>
    <scope>NUCLEOTIDE SEQUENCE [LARGE SCALE GENOMIC DNA]</scope>
    <source>
        <strain evidence="16 17">SJAQ100</strain>
    </source>
</reference>
<name>A0A839HR61_9BURK</name>
<dbReference type="InterPro" id="IPR020568">
    <property type="entry name" value="Ribosomal_Su5_D2-typ_SF"/>
</dbReference>
<dbReference type="Gene3D" id="3.30.230.10">
    <property type="match status" value="1"/>
</dbReference>
<dbReference type="Gene3D" id="3.40.50.300">
    <property type="entry name" value="P-loop containing nucleotide triphosphate hydrolases"/>
    <property type="match status" value="1"/>
</dbReference>
<comment type="function">
    <text evidence="14">DNA-dependent ATPase involved in processing of recombination intermediates, plays a role in repairing DNA breaks. Stimulates the branch migration of RecA-mediated strand transfer reactions, allowing the 3' invading strand to extend heteroduplex DNA faster. Binds ssDNA in the presence of ADP but not other nucleotides, has ATPase activity that is stimulated by ssDNA and various branched DNA structures, but inhibited by SSB. Does not have RecA's homology-searching function.</text>
</comment>
<gene>
    <name evidence="12 16" type="primary">radA</name>
    <name evidence="16" type="ORF">H4F90_08105</name>
</gene>
<dbReference type="InterPro" id="IPR041166">
    <property type="entry name" value="Rubredoxin_2"/>
</dbReference>
<dbReference type="NCBIfam" id="TIGR00416">
    <property type="entry name" value="sms"/>
    <property type="match status" value="1"/>
</dbReference>
<dbReference type="SUPFAM" id="SSF52540">
    <property type="entry name" value="P-loop containing nucleoside triphosphate hydrolases"/>
    <property type="match status" value="1"/>
</dbReference>
<dbReference type="CDD" id="cd01121">
    <property type="entry name" value="RadA_SMS_N"/>
    <property type="match status" value="1"/>
</dbReference>
<organism evidence="16 17">
    <name type="scientific">Aquariibacter albus</name>
    <dbReference type="NCBI Taxonomy" id="2759899"/>
    <lineage>
        <taxon>Bacteria</taxon>
        <taxon>Pseudomonadati</taxon>
        <taxon>Pseudomonadota</taxon>
        <taxon>Betaproteobacteria</taxon>
        <taxon>Burkholderiales</taxon>
        <taxon>Sphaerotilaceae</taxon>
        <taxon>Aquariibacter</taxon>
    </lineage>
</organism>
<evidence type="ECO:0000256" key="5">
    <source>
        <dbReference type="ARBA" id="ARBA00022801"/>
    </source>
</evidence>
<dbReference type="GO" id="GO:0008270">
    <property type="term" value="F:zinc ion binding"/>
    <property type="evidence" value="ECO:0007669"/>
    <property type="project" value="UniProtKB-KW"/>
</dbReference>
<keyword evidence="3 12" id="KW-0227">DNA damage</keyword>
<comment type="domain">
    <text evidence="12">The middle region has homology to RecA with ATPase motifs including the RadA KNRFG motif, while the C-terminus is homologous to Lon protease.</text>
</comment>
<sequence length="455" mass="47587">MARDKTVYTCRECGGQSPKWLGQCPHCKAWNTLDEGPAEPAAGAPRNRYQGLAAAQPVRALAEIEASEVDRRPTGLGELDRVLGGGIVEGGVVLIGGDPGIGKSTLLLQAVDALSAGWPVLYVSGEESGAQVALRARRLGLAGTAVQVLAEIQLEKILATLEQLQPRFCVIDSIQTVFSDALSSAPGSVAQVRECAAQLTRAAKASGCAIVLVGHVTKEGALAGPRVLEHMVDTVLYFEGDTHSSFRLIRAIKNRFGAVNEIGVFAMTDKGLKGVSNPSAIFLSTQGEPVPGACVLVTLEGTRPLLVEIQALVDSGGPSPRRLSVGLDRDRLAMLLAVLHRHAGVACMDQDVFVNAVGGVRIAEPAADLAVLLAIQGSLRGKALPRGLIAFGEVGLAGEVRPAPRGQDRLREAAKLGFTAAVVPQANVPRQPIEGLSVHGVERVEQAIELARSLG</sequence>
<evidence type="ECO:0000313" key="17">
    <source>
        <dbReference type="Proteomes" id="UP000586093"/>
    </source>
</evidence>
<dbReference type="GO" id="GO:0000725">
    <property type="term" value="P:recombinational repair"/>
    <property type="evidence" value="ECO:0007669"/>
    <property type="project" value="UniProtKB-UniRule"/>
</dbReference>
<keyword evidence="5" id="KW-0378">Hydrolase</keyword>
<dbReference type="PROSITE" id="PS50162">
    <property type="entry name" value="RECA_2"/>
    <property type="match status" value="1"/>
</dbReference>
<dbReference type="AlphaFoldDB" id="A0A839HR61"/>
<dbReference type="PANTHER" id="PTHR32472:SF10">
    <property type="entry name" value="DNA REPAIR PROTEIN RADA-LIKE PROTEIN"/>
    <property type="match status" value="1"/>
</dbReference>
<protein>
    <recommendedName>
        <fullName evidence="12 13">DNA repair protein RadA</fullName>
    </recommendedName>
</protein>
<evidence type="ECO:0000256" key="1">
    <source>
        <dbReference type="ARBA" id="ARBA00022723"/>
    </source>
</evidence>
<evidence type="ECO:0000256" key="12">
    <source>
        <dbReference type="HAMAP-Rule" id="MF_01498"/>
    </source>
</evidence>
<dbReference type="SMART" id="SM00382">
    <property type="entry name" value="AAA"/>
    <property type="match status" value="1"/>
</dbReference>
<evidence type="ECO:0000256" key="3">
    <source>
        <dbReference type="ARBA" id="ARBA00022763"/>
    </source>
</evidence>
<keyword evidence="9 12" id="KW-0238">DNA-binding</keyword>
<accession>A0A839HR61</accession>
<evidence type="ECO:0000256" key="10">
    <source>
        <dbReference type="ARBA" id="ARBA00023204"/>
    </source>
</evidence>
<dbReference type="InterPro" id="IPR014721">
    <property type="entry name" value="Ribsml_uS5_D2-typ_fold_subgr"/>
</dbReference>
<keyword evidence="7 12" id="KW-0067">ATP-binding</keyword>
<dbReference type="Proteomes" id="UP000586093">
    <property type="component" value="Unassembled WGS sequence"/>
</dbReference>
<evidence type="ECO:0000259" key="15">
    <source>
        <dbReference type="PROSITE" id="PS50162"/>
    </source>
</evidence>
<dbReference type="RefSeq" id="WP_182663359.1">
    <property type="nucleotide sequence ID" value="NZ_JACIVI010000002.1"/>
</dbReference>
<dbReference type="GO" id="GO:0140664">
    <property type="term" value="F:ATP-dependent DNA damage sensor activity"/>
    <property type="evidence" value="ECO:0007669"/>
    <property type="project" value="InterPro"/>
</dbReference>
<dbReference type="Pfam" id="PF13481">
    <property type="entry name" value="AAA_25"/>
    <property type="match status" value="1"/>
</dbReference>
<evidence type="ECO:0000313" key="16">
    <source>
        <dbReference type="EMBL" id="MBB1161940.1"/>
    </source>
</evidence>
<dbReference type="PRINTS" id="PR01874">
    <property type="entry name" value="DNAREPAIRADA"/>
</dbReference>
<feature type="short sequence motif" description="RadA KNRFG motif" evidence="12">
    <location>
        <begin position="253"/>
        <end position="257"/>
    </location>
</feature>
<comment type="function">
    <text evidence="11">Can catalyze the hydrolysis of ATP in the presence of single-stranded DNA, the ATP-dependent uptake of single-stranded DNA by duplex DNA, and the ATP-dependent hybridization of homologous single-stranded DNAs. It interacts with LexA causing its activation and leading to its autocatalytic cleavage.</text>
</comment>
<keyword evidence="1 12" id="KW-0479">Metal-binding</keyword>
<dbReference type="InterPro" id="IPR004504">
    <property type="entry name" value="DNA_repair_RadA"/>
</dbReference>
<comment type="similarity">
    <text evidence="12 14">Belongs to the RecA family. RadA subfamily.</text>
</comment>
<evidence type="ECO:0000256" key="4">
    <source>
        <dbReference type="ARBA" id="ARBA00022771"/>
    </source>
</evidence>
<dbReference type="EMBL" id="JACIVI010000002">
    <property type="protein sequence ID" value="MBB1161940.1"/>
    <property type="molecule type" value="Genomic_DNA"/>
</dbReference>
<comment type="function">
    <text evidence="12">Plays a role in repairing double-strand DNA breaks, probably involving stabilizing or processing branched DNA or blocked replication forks.</text>
</comment>
<dbReference type="InterPro" id="IPR003593">
    <property type="entry name" value="AAA+_ATPase"/>
</dbReference>
<feature type="domain" description="RecA family profile 1" evidence="15">
    <location>
        <begin position="68"/>
        <end position="216"/>
    </location>
</feature>
<evidence type="ECO:0000256" key="11">
    <source>
        <dbReference type="ARBA" id="ARBA00025580"/>
    </source>
</evidence>
<dbReference type="SUPFAM" id="SSF54211">
    <property type="entry name" value="Ribosomal protein S5 domain 2-like"/>
    <property type="match status" value="1"/>
</dbReference>
<feature type="region of interest" description="Lon-protease-like" evidence="12">
    <location>
        <begin position="351"/>
        <end position="455"/>
    </location>
</feature>
<keyword evidence="4 14" id="KW-0863">Zinc-finger</keyword>
<evidence type="ECO:0000256" key="2">
    <source>
        <dbReference type="ARBA" id="ARBA00022741"/>
    </source>
</evidence>
<dbReference type="PANTHER" id="PTHR32472">
    <property type="entry name" value="DNA REPAIR PROTEIN RADA"/>
    <property type="match status" value="1"/>
</dbReference>
<dbReference type="InterPro" id="IPR027417">
    <property type="entry name" value="P-loop_NTPase"/>
</dbReference>
<keyword evidence="2 12" id="KW-0547">Nucleotide-binding</keyword>
<evidence type="ECO:0000256" key="13">
    <source>
        <dbReference type="NCBIfam" id="TIGR00416"/>
    </source>
</evidence>